<dbReference type="KEGG" id="aqu:109580873"/>
<dbReference type="Gene3D" id="2.60.120.920">
    <property type="match status" value="1"/>
</dbReference>
<evidence type="ECO:0000313" key="2">
    <source>
        <dbReference type="EnsemblMetazoa" id="XP_019849992.1"/>
    </source>
</evidence>
<organism evidence="2 3">
    <name type="scientific">Amphimedon queenslandica</name>
    <name type="common">Sponge</name>
    <dbReference type="NCBI Taxonomy" id="400682"/>
    <lineage>
        <taxon>Eukaryota</taxon>
        <taxon>Metazoa</taxon>
        <taxon>Porifera</taxon>
        <taxon>Demospongiae</taxon>
        <taxon>Heteroscleromorpha</taxon>
        <taxon>Haplosclerida</taxon>
        <taxon>Niphatidae</taxon>
        <taxon>Amphimedon</taxon>
    </lineage>
</organism>
<dbReference type="Pfam" id="PF07177">
    <property type="entry name" value="Neuralized"/>
    <property type="match status" value="1"/>
</dbReference>
<sequence length="223" mass="24992">MAGGLPHGRSKERLRFMLPAEIQFGYNKYYCGNKVWVSNEAGTEAVRQPDRSTNNGVVYSEKPVKGRVEFEVEITSHSLEYSGNIRLGIMSHKPSEPFDLSKIPFSCTWKAPYHCIWAGSLLYNNIARSIAPRSEGRSYGKKSLEDLRKGDRVGILLMENGELHFLINGEPQGKAASGIYERAYDVYIVVDHFADCKGLHTRATSCLVYEGLKGTHITRAIEC</sequence>
<dbReference type="RefSeq" id="XP_019849992.1">
    <property type="nucleotide sequence ID" value="XM_019994433.1"/>
</dbReference>
<dbReference type="PROSITE" id="PS51065">
    <property type="entry name" value="NHR"/>
    <property type="match status" value="1"/>
</dbReference>
<dbReference type="PANTHER" id="PTHR12429:SF8">
    <property type="entry name" value="NEURALIZED-LIKE PROTEIN 2"/>
    <property type="match status" value="1"/>
</dbReference>
<dbReference type="Proteomes" id="UP000007879">
    <property type="component" value="Unassembled WGS sequence"/>
</dbReference>
<dbReference type="SMART" id="SM00588">
    <property type="entry name" value="NEUZ"/>
    <property type="match status" value="1"/>
</dbReference>
<dbReference type="PANTHER" id="PTHR12429">
    <property type="entry name" value="NEURALIZED"/>
    <property type="match status" value="1"/>
</dbReference>
<keyword evidence="3" id="KW-1185">Reference proteome</keyword>
<dbReference type="InterPro" id="IPR013320">
    <property type="entry name" value="ConA-like_dom_sf"/>
</dbReference>
<dbReference type="GeneID" id="109580873"/>
<dbReference type="SUPFAM" id="SSF49899">
    <property type="entry name" value="Concanavalin A-like lectins/glucanases"/>
    <property type="match status" value="1"/>
</dbReference>
<evidence type="ECO:0000259" key="1">
    <source>
        <dbReference type="PROSITE" id="PS51065"/>
    </source>
</evidence>
<reference evidence="3" key="1">
    <citation type="journal article" date="2010" name="Nature">
        <title>The Amphimedon queenslandica genome and the evolution of animal complexity.</title>
        <authorList>
            <person name="Srivastava M."/>
            <person name="Simakov O."/>
            <person name="Chapman J."/>
            <person name="Fahey B."/>
            <person name="Gauthier M.E."/>
            <person name="Mitros T."/>
            <person name="Richards G.S."/>
            <person name="Conaco C."/>
            <person name="Dacre M."/>
            <person name="Hellsten U."/>
            <person name="Larroux C."/>
            <person name="Putnam N.H."/>
            <person name="Stanke M."/>
            <person name="Adamska M."/>
            <person name="Darling A."/>
            <person name="Degnan S.M."/>
            <person name="Oakley T.H."/>
            <person name="Plachetzki D.C."/>
            <person name="Zhai Y."/>
            <person name="Adamski M."/>
            <person name="Calcino A."/>
            <person name="Cummins S.F."/>
            <person name="Goodstein D.M."/>
            <person name="Harris C."/>
            <person name="Jackson D.J."/>
            <person name="Leys S.P."/>
            <person name="Shu S."/>
            <person name="Woodcroft B.J."/>
            <person name="Vervoort M."/>
            <person name="Kosik K.S."/>
            <person name="Manning G."/>
            <person name="Degnan B.M."/>
            <person name="Rokhsar D.S."/>
        </authorList>
    </citation>
    <scope>NUCLEOTIDE SEQUENCE [LARGE SCALE GENOMIC DNA]</scope>
</reference>
<dbReference type="AlphaFoldDB" id="A0AAN0IZM5"/>
<name>A0AAN0IZM5_AMPQE</name>
<dbReference type="InterPro" id="IPR006573">
    <property type="entry name" value="NHR_dom"/>
</dbReference>
<accession>A0AAN0IZM5</accession>
<feature type="domain" description="NHR" evidence="1">
    <location>
        <begin position="21"/>
        <end position="204"/>
    </location>
</feature>
<dbReference type="InterPro" id="IPR043136">
    <property type="entry name" value="B30.2/SPRY_sf"/>
</dbReference>
<proteinExistence type="predicted"/>
<protein>
    <recommendedName>
        <fullName evidence="1">NHR domain-containing protein</fullName>
    </recommendedName>
</protein>
<dbReference type="InterPro" id="IPR037962">
    <property type="entry name" value="Neuralized"/>
</dbReference>
<reference evidence="2" key="2">
    <citation type="submission" date="2024-06" db="UniProtKB">
        <authorList>
            <consortium name="EnsemblMetazoa"/>
        </authorList>
    </citation>
    <scope>IDENTIFICATION</scope>
</reference>
<evidence type="ECO:0000313" key="3">
    <source>
        <dbReference type="Proteomes" id="UP000007879"/>
    </source>
</evidence>
<dbReference type="EnsemblMetazoa" id="XM_019994433.1">
    <property type="protein sequence ID" value="XP_019849992.1"/>
    <property type="gene ID" value="LOC109580873"/>
</dbReference>